<dbReference type="InterPro" id="IPR013486">
    <property type="entry name" value="SpoIID/LytB"/>
</dbReference>
<dbReference type="NCBIfam" id="TIGR02669">
    <property type="entry name" value="SpoIID_LytB"/>
    <property type="match status" value="1"/>
</dbReference>
<dbReference type="InterPro" id="IPR051922">
    <property type="entry name" value="Bact_Sporulation_Assoc"/>
</dbReference>
<dbReference type="AlphaFoldDB" id="A0A4R6L838"/>
<protein>
    <submittedName>
        <fullName evidence="3">SpoIID/LytB domain protein</fullName>
    </submittedName>
</protein>
<accession>A0A4R6L838</accession>
<evidence type="ECO:0000256" key="1">
    <source>
        <dbReference type="PROSITE-ProRule" id="PRU00339"/>
    </source>
</evidence>
<dbReference type="Proteomes" id="UP000295064">
    <property type="component" value="Unassembled WGS sequence"/>
</dbReference>
<dbReference type="SMART" id="SM00028">
    <property type="entry name" value="TPR"/>
    <property type="match status" value="2"/>
</dbReference>
<sequence length="700" mass="80995">MKKVFRLFIISALLLGIFIPVFDHFYQQKESVGITMAQESRDRNINELFKLAKEAFYDGNYQSAENYYQQIIEVSPFNLKSRRNLAVIYNDQNRLRAENQILLQTAILSNHSQDYLNLAVSFYELDNNLASNYILENKIDNGKDRQNFLYKKYYYLIKNNLDLNNYEKVEEYLMKITNLKLHQSEVYLLSAELNKKRGNFKQAFNNYEAAYQANRSQSYLFKDMAEMLEKSGEEIAAYNHWQRTLSYGWFRDLAYQKINFYQDKYPQLRPDPDEGEDPEEINPFDLEPSWQEVEELSSQVEIQRLRIGLQENNEHLLFQYSDPFSVIYKGKIIYRGQAQENHLLQIESGSLFISTEEEKIKLGDSDLEYQIYSSQKNSSFYVYNINYGQGYFWQGSGNRQYRGNMIIKGEGKEFTLINQVELTPYLISVVPSEIYASWPMEALKAQAIAARSYTLSNLGRHSSDGYDLCSTVHCAAYNGIQSEHQRTTEAVLSTQGESAVFEGEIIEAVFSSNSGGFTERSDQIWSADLPYLRGSNQMKNNNYNFPLTPVELKQWLVTSPESYSKDFGSSNYRWQLRVPAEIIEYRSGLNKITKIKVNQRARGGTITSLTVYSGQEQESYSVSQIRRVLGGLKSSRFYFDTHFGQNGYLKEIYIYGSGWGHNLGLDQSASAGMGAAGWDYKEIIKHFYPGVEIKKINSIV</sequence>
<dbReference type="EMBL" id="SNWX01000058">
    <property type="protein sequence ID" value="TDO69931.1"/>
    <property type="molecule type" value="Genomic_DNA"/>
</dbReference>
<dbReference type="GO" id="GO:0030435">
    <property type="term" value="P:sporulation resulting in formation of a cellular spore"/>
    <property type="evidence" value="ECO:0007669"/>
    <property type="project" value="InterPro"/>
</dbReference>
<feature type="domain" description="Sporulation stage II protein D amidase enhancer LytB N-terminal" evidence="2">
    <location>
        <begin position="411"/>
        <end position="498"/>
    </location>
</feature>
<dbReference type="GO" id="GO:0030288">
    <property type="term" value="C:outer membrane-bounded periplasmic space"/>
    <property type="evidence" value="ECO:0007669"/>
    <property type="project" value="TreeGrafter"/>
</dbReference>
<organism evidence="3 4">
    <name type="scientific">Halanaerobium saccharolyticum</name>
    <dbReference type="NCBI Taxonomy" id="43595"/>
    <lineage>
        <taxon>Bacteria</taxon>
        <taxon>Bacillati</taxon>
        <taxon>Bacillota</taxon>
        <taxon>Clostridia</taxon>
        <taxon>Halanaerobiales</taxon>
        <taxon>Halanaerobiaceae</taxon>
        <taxon>Halanaerobium</taxon>
    </lineage>
</organism>
<gene>
    <name evidence="3" type="ORF">DFR79_1583</name>
</gene>
<dbReference type="InterPro" id="IPR013693">
    <property type="entry name" value="SpoIID/LytB_N"/>
</dbReference>
<dbReference type="Gene3D" id="1.25.40.10">
    <property type="entry name" value="Tetratricopeptide repeat domain"/>
    <property type="match status" value="1"/>
</dbReference>
<feature type="repeat" description="TPR" evidence="1">
    <location>
        <begin position="45"/>
        <end position="78"/>
    </location>
</feature>
<dbReference type="SUPFAM" id="SSF48452">
    <property type="entry name" value="TPR-like"/>
    <property type="match status" value="2"/>
</dbReference>
<evidence type="ECO:0000313" key="3">
    <source>
        <dbReference type="EMBL" id="TDO69931.1"/>
    </source>
</evidence>
<dbReference type="InterPro" id="IPR019734">
    <property type="entry name" value="TPR_rpt"/>
</dbReference>
<dbReference type="PANTHER" id="PTHR30032">
    <property type="entry name" value="N-ACETYLMURAMOYL-L-ALANINE AMIDASE-RELATED"/>
    <property type="match status" value="1"/>
</dbReference>
<evidence type="ECO:0000313" key="4">
    <source>
        <dbReference type="Proteomes" id="UP000295064"/>
    </source>
</evidence>
<dbReference type="RefSeq" id="WP_133516431.1">
    <property type="nucleotide sequence ID" value="NZ_SNWX01000058.1"/>
</dbReference>
<dbReference type="InterPro" id="IPR011990">
    <property type="entry name" value="TPR-like_helical_dom_sf"/>
</dbReference>
<proteinExistence type="predicted"/>
<dbReference type="Pfam" id="PF08486">
    <property type="entry name" value="SpoIID"/>
    <property type="match status" value="1"/>
</dbReference>
<dbReference type="PANTHER" id="PTHR30032:SF4">
    <property type="entry name" value="AMIDASE ENHANCER"/>
    <property type="match status" value="1"/>
</dbReference>
<comment type="caution">
    <text evidence="3">The sequence shown here is derived from an EMBL/GenBank/DDBJ whole genome shotgun (WGS) entry which is preliminary data.</text>
</comment>
<dbReference type="PROSITE" id="PS50005">
    <property type="entry name" value="TPR"/>
    <property type="match status" value="1"/>
</dbReference>
<name>A0A4R6L838_9FIRM</name>
<evidence type="ECO:0000259" key="2">
    <source>
        <dbReference type="Pfam" id="PF08486"/>
    </source>
</evidence>
<reference evidence="3 4" key="1">
    <citation type="submission" date="2019-03" db="EMBL/GenBank/DDBJ databases">
        <title>Subsurface microbial communities from deep shales in Ohio and West Virginia, USA.</title>
        <authorList>
            <person name="Wrighton K."/>
        </authorList>
    </citation>
    <scope>NUCLEOTIDE SEQUENCE [LARGE SCALE GENOMIC DNA]</scope>
    <source>
        <strain evidence="3 4">MA284_T2</strain>
    </source>
</reference>
<dbReference type="OrthoDB" id="9794671at2"/>
<keyword evidence="1" id="KW-0802">TPR repeat</keyword>